<dbReference type="RefSeq" id="XP_056787130.1">
    <property type="nucleotide sequence ID" value="XM_056938038.1"/>
</dbReference>
<evidence type="ECO:0000259" key="2">
    <source>
        <dbReference type="Pfam" id="PF17389"/>
    </source>
</evidence>
<dbReference type="Proteomes" id="UP001148312">
    <property type="component" value="Unassembled WGS sequence"/>
</dbReference>
<dbReference type="EMBL" id="JAPWDQ010000012">
    <property type="protein sequence ID" value="KAJ5475372.1"/>
    <property type="molecule type" value="Genomic_DNA"/>
</dbReference>
<reference evidence="4" key="2">
    <citation type="journal article" date="2023" name="IMA Fungus">
        <title>Comparative genomic study of the Penicillium genus elucidates a diverse pangenome and 15 lateral gene transfer events.</title>
        <authorList>
            <person name="Petersen C."/>
            <person name="Sorensen T."/>
            <person name="Nielsen M.R."/>
            <person name="Sondergaard T.E."/>
            <person name="Sorensen J.L."/>
            <person name="Fitzpatrick D.A."/>
            <person name="Frisvad J.C."/>
            <person name="Nielsen K.L."/>
        </authorList>
    </citation>
    <scope>NUCLEOTIDE SEQUENCE</scope>
    <source>
        <strain evidence="4">IBT 30728</strain>
    </source>
</reference>
<dbReference type="InterPro" id="IPR008928">
    <property type="entry name" value="6-hairpin_glycosidase_sf"/>
</dbReference>
<protein>
    <recommendedName>
        <fullName evidence="6">Alpha-L-rhamnosidase six-hairpin glycosidase domain-containing protein</fullName>
    </recommendedName>
</protein>
<name>A0A9W9WUK5_9EURO</name>
<feature type="chain" id="PRO_5040799345" description="Alpha-L-rhamnosidase six-hairpin glycosidase domain-containing protein" evidence="1">
    <location>
        <begin position="21"/>
        <end position="660"/>
    </location>
</feature>
<dbReference type="InterPro" id="IPR012341">
    <property type="entry name" value="6hp_glycosidase-like_sf"/>
</dbReference>
<dbReference type="AlphaFoldDB" id="A0A9W9WUK5"/>
<dbReference type="Pfam" id="PF17389">
    <property type="entry name" value="Bac_rhamnosid6H"/>
    <property type="match status" value="1"/>
</dbReference>
<dbReference type="GO" id="GO:0005975">
    <property type="term" value="P:carbohydrate metabolic process"/>
    <property type="evidence" value="ECO:0007669"/>
    <property type="project" value="InterPro"/>
</dbReference>
<dbReference type="GeneID" id="81628288"/>
<dbReference type="SUPFAM" id="SSF48208">
    <property type="entry name" value="Six-hairpin glycosidases"/>
    <property type="match status" value="1"/>
</dbReference>
<evidence type="ECO:0000313" key="5">
    <source>
        <dbReference type="Proteomes" id="UP001148312"/>
    </source>
</evidence>
<organism evidence="4 5">
    <name type="scientific">Penicillium diatomitis</name>
    <dbReference type="NCBI Taxonomy" id="2819901"/>
    <lineage>
        <taxon>Eukaryota</taxon>
        <taxon>Fungi</taxon>
        <taxon>Dikarya</taxon>
        <taxon>Ascomycota</taxon>
        <taxon>Pezizomycotina</taxon>
        <taxon>Eurotiomycetes</taxon>
        <taxon>Eurotiomycetidae</taxon>
        <taxon>Eurotiales</taxon>
        <taxon>Aspergillaceae</taxon>
        <taxon>Penicillium</taxon>
    </lineage>
</organism>
<feature type="signal peptide" evidence="1">
    <location>
        <begin position="1"/>
        <end position="20"/>
    </location>
</feature>
<gene>
    <name evidence="4" type="ORF">N7539_008438</name>
</gene>
<evidence type="ECO:0000256" key="1">
    <source>
        <dbReference type="SAM" id="SignalP"/>
    </source>
</evidence>
<keyword evidence="1" id="KW-0732">Signal</keyword>
<sequence>MHCSLSSLLPGLLLVKDVVAVPYSDYVLAPSSRTLIPQTVYQSFGSVVDPQSLCDGSESTTVFVGTSSVTYDFGKNIAGIVTLEIEPPSSVNARLGLTFSESSLWISNLSSDATADLGLDATLWFNLSSDQDTYRSVPAQGRGGFRYLSIVSNGTDKVVVRSVSVNFTAAPTQDLRSYTGFFHCNDELVNRIWYAGAYTTQLATIDPRYGNSLDVLVTWPPAVPSMYTDWFSNFTITNGTTALTDGGKRDRLVWAGDMSIALETAIVSTYDLPSIRNSLEALFVLQTADGRFPYASRPFPDRESFTYHLHTLINAGNYYRYSGDVVWLAKYWPKIRLGVAWALGSVDDTGLAFVSANASSDWLRAGMSGHNVEANAMLYFVLQQGVHLAVVMRDRPSIATWTSQAKALKLAATNLLWDEAIGMFRDNETATVHPQDGNAWAVKANLTLSASQRERISSALQARWGPYGAPAPEAGPSTISPFIGGFELQAHYLAGRNHAALELIRRQWGFMLQDPRMTNSTFIEGYSTDGTLHYAPYSNDARVSHSHAWSSGPTSALIFFTAGIQVSDGGASWMIAPQPGDLAMVDAGFSTSLGSFSVSFKRASDGSYTHFEIKAPKGSLGKVQIPSETGVLVSSSGQRARLANGVASGLHGGKWSLLCK</sequence>
<reference evidence="4" key="1">
    <citation type="submission" date="2022-12" db="EMBL/GenBank/DDBJ databases">
        <authorList>
            <person name="Petersen C."/>
        </authorList>
    </citation>
    <scope>NUCLEOTIDE SEQUENCE</scope>
    <source>
        <strain evidence="4">IBT 30728</strain>
    </source>
</reference>
<dbReference type="InterPro" id="IPR035396">
    <property type="entry name" value="Bac_rhamnosid6H"/>
</dbReference>
<dbReference type="InterPro" id="IPR035398">
    <property type="entry name" value="Bac_rhamnosid_C"/>
</dbReference>
<proteinExistence type="predicted"/>
<comment type="caution">
    <text evidence="4">The sequence shown here is derived from an EMBL/GenBank/DDBJ whole genome shotgun (WGS) entry which is preliminary data.</text>
</comment>
<dbReference type="Gene3D" id="1.50.10.10">
    <property type="match status" value="1"/>
</dbReference>
<evidence type="ECO:0000313" key="4">
    <source>
        <dbReference type="EMBL" id="KAJ5475372.1"/>
    </source>
</evidence>
<keyword evidence="5" id="KW-1185">Reference proteome</keyword>
<dbReference type="Pfam" id="PF17390">
    <property type="entry name" value="Bac_rhamnosid_C"/>
    <property type="match status" value="1"/>
</dbReference>
<evidence type="ECO:0000259" key="3">
    <source>
        <dbReference type="Pfam" id="PF17390"/>
    </source>
</evidence>
<dbReference type="PANTHER" id="PTHR34987">
    <property type="entry name" value="C, PUTATIVE (AFU_ORTHOLOGUE AFUA_3G02880)-RELATED"/>
    <property type="match status" value="1"/>
</dbReference>
<dbReference type="Gene3D" id="2.60.420.10">
    <property type="entry name" value="Maltose phosphorylase, domain 3"/>
    <property type="match status" value="1"/>
</dbReference>
<feature type="domain" description="Alpha-L-rhamnosidase six-hairpin glycosidase" evidence="2">
    <location>
        <begin position="242"/>
        <end position="461"/>
    </location>
</feature>
<dbReference type="Gene3D" id="2.60.120.260">
    <property type="entry name" value="Galactose-binding domain-like"/>
    <property type="match status" value="1"/>
</dbReference>
<dbReference type="PANTHER" id="PTHR34987:SF6">
    <property type="entry name" value="ALPHA-L-RHAMNOSIDASE SIX-HAIRPIN GLYCOSIDASE DOMAIN-CONTAINING PROTEIN"/>
    <property type="match status" value="1"/>
</dbReference>
<feature type="domain" description="Alpha-L-rhamnosidase C-terminal" evidence="3">
    <location>
        <begin position="571"/>
        <end position="637"/>
    </location>
</feature>
<evidence type="ECO:0008006" key="6">
    <source>
        <dbReference type="Google" id="ProtNLM"/>
    </source>
</evidence>
<accession>A0A9W9WUK5</accession>
<dbReference type="GO" id="GO:0003824">
    <property type="term" value="F:catalytic activity"/>
    <property type="evidence" value="ECO:0007669"/>
    <property type="project" value="UniProtKB-ARBA"/>
</dbReference>